<dbReference type="VEuPathDB" id="TrichDB:TVAGG3_0606210"/>
<dbReference type="KEGG" id="tva:5467324"/>
<keyword evidence="1 2" id="KW-0175">Coiled coil</keyword>
<evidence type="ECO:0000313" key="5">
    <source>
        <dbReference type="EMBL" id="EAY21772.1"/>
    </source>
</evidence>
<evidence type="ECO:0000313" key="6">
    <source>
        <dbReference type="Proteomes" id="UP000001542"/>
    </source>
</evidence>
<dbReference type="Proteomes" id="UP000001542">
    <property type="component" value="Unassembled WGS sequence"/>
</dbReference>
<dbReference type="SMR" id="A2DCZ8"/>
<organism evidence="5 6">
    <name type="scientific">Trichomonas vaginalis (strain ATCC PRA-98 / G3)</name>
    <dbReference type="NCBI Taxonomy" id="412133"/>
    <lineage>
        <taxon>Eukaryota</taxon>
        <taxon>Metamonada</taxon>
        <taxon>Parabasalia</taxon>
        <taxon>Trichomonadida</taxon>
        <taxon>Trichomonadidae</taxon>
        <taxon>Trichomonas</taxon>
    </lineage>
</organism>
<evidence type="ECO:0000256" key="3">
    <source>
        <dbReference type="SAM" id="MobiDB-lite"/>
    </source>
</evidence>
<keyword evidence="6" id="KW-1185">Reference proteome</keyword>
<reference evidence="5" key="1">
    <citation type="submission" date="2006-10" db="EMBL/GenBank/DDBJ databases">
        <authorList>
            <person name="Amadeo P."/>
            <person name="Zhao Q."/>
            <person name="Wortman J."/>
            <person name="Fraser-Liggett C."/>
            <person name="Carlton J."/>
        </authorList>
    </citation>
    <scope>NUCLEOTIDE SEQUENCE</scope>
    <source>
        <strain evidence="5">G3</strain>
    </source>
</reference>
<dbReference type="InParanoid" id="A2DCZ8"/>
<evidence type="ECO:0000259" key="4">
    <source>
        <dbReference type="Pfam" id="PF13863"/>
    </source>
</evidence>
<feature type="region of interest" description="Disordered" evidence="3">
    <location>
        <begin position="1"/>
        <end position="21"/>
    </location>
</feature>
<proteinExistence type="predicted"/>
<protein>
    <recommendedName>
        <fullName evidence="4">DUF4200 domain-containing protein</fullName>
    </recommendedName>
</protein>
<feature type="coiled-coil region" evidence="2">
    <location>
        <begin position="117"/>
        <end position="158"/>
    </location>
</feature>
<feature type="region of interest" description="Disordered" evidence="3">
    <location>
        <begin position="397"/>
        <end position="431"/>
    </location>
</feature>
<dbReference type="Pfam" id="PF13863">
    <property type="entry name" value="DUF4200"/>
    <property type="match status" value="1"/>
</dbReference>
<accession>A2DCZ8</accession>
<dbReference type="AlphaFoldDB" id="A2DCZ8"/>
<evidence type="ECO:0000256" key="2">
    <source>
        <dbReference type="SAM" id="Coils"/>
    </source>
</evidence>
<feature type="coiled-coil region" evidence="2">
    <location>
        <begin position="257"/>
        <end position="284"/>
    </location>
</feature>
<dbReference type="RefSeq" id="XP_001582758.1">
    <property type="nucleotide sequence ID" value="XM_001582708.1"/>
</dbReference>
<dbReference type="PANTHER" id="PTHR21683:SF3">
    <property type="entry name" value="CILIA AND FLAGELLA ASSOCIATED PROTEIN 100"/>
    <property type="match status" value="1"/>
</dbReference>
<dbReference type="OrthoDB" id="10264063at2759"/>
<dbReference type="GO" id="GO:0005856">
    <property type="term" value="C:cytoskeleton"/>
    <property type="evidence" value="ECO:0007669"/>
    <property type="project" value="UniProtKB-ARBA"/>
</dbReference>
<dbReference type="InterPro" id="IPR051147">
    <property type="entry name" value="CFAP_domain-containing"/>
</dbReference>
<dbReference type="VEuPathDB" id="TrichDB:TVAG_237980"/>
<sequence>MKSTVKSSRLPRPAYLDAPIPFDLPPDEDLFARREEENQKMKEYMKELSKKTLVQRSSMSKSPLYSAGISVSKSKRTVSESQNDFKITPPVAEHQRKEQMHDFVEQKREIFLAQLLIDRKMKEIERISQARKTEKKNIDEEESKIAETSNQYKMSRNQIDAELTRGKKSMEDAIKKRTEIFKELKKKDANVTVIQSEISKNQEILESYHNYYNFLKNLCPPTADPITYFTDPQQVINELTKVEMDNLFLIQHCHELSEEAENGLQQLNSEITKTVNEKKSIEKSTENLREVEQFQAPAVSNNNPVLDKNVKELTESVKKCYVTCFGVHADINPLTMLERIENQLEAMYNKCGTIDQKFLTEQMLLREKKRREEQRIEANKKKQEDIARKAAAALERAKKPIKKRTGRPLNERTLPIKARRTVDEKQKQEEEKAVDDFLFGEIYY</sequence>
<dbReference type="EMBL" id="DS113188">
    <property type="protein sequence ID" value="EAY21772.1"/>
    <property type="molecule type" value="Genomic_DNA"/>
</dbReference>
<feature type="region of interest" description="Disordered" evidence="3">
    <location>
        <begin position="64"/>
        <end position="85"/>
    </location>
</feature>
<dbReference type="InterPro" id="IPR025252">
    <property type="entry name" value="DUF4200"/>
</dbReference>
<dbReference type="PANTHER" id="PTHR21683">
    <property type="entry name" value="COILED-COIL DOMAIN-CONTAINING PROTEIN 42 LIKE-2-LIKE-RELATED"/>
    <property type="match status" value="1"/>
</dbReference>
<gene>
    <name evidence="5" type="ORF">TVAG_237980</name>
</gene>
<feature type="compositionally biased region" description="Basic and acidic residues" evidence="3">
    <location>
        <begin position="420"/>
        <end position="431"/>
    </location>
</feature>
<feature type="domain" description="DUF4200" evidence="4">
    <location>
        <begin position="103"/>
        <end position="220"/>
    </location>
</feature>
<evidence type="ECO:0000256" key="1">
    <source>
        <dbReference type="ARBA" id="ARBA00023054"/>
    </source>
</evidence>
<reference evidence="5" key="2">
    <citation type="journal article" date="2007" name="Science">
        <title>Draft genome sequence of the sexually transmitted pathogen Trichomonas vaginalis.</title>
        <authorList>
            <person name="Carlton J.M."/>
            <person name="Hirt R.P."/>
            <person name="Silva J.C."/>
            <person name="Delcher A.L."/>
            <person name="Schatz M."/>
            <person name="Zhao Q."/>
            <person name="Wortman J.R."/>
            <person name="Bidwell S.L."/>
            <person name="Alsmark U.C.M."/>
            <person name="Besteiro S."/>
            <person name="Sicheritz-Ponten T."/>
            <person name="Noel C.J."/>
            <person name="Dacks J.B."/>
            <person name="Foster P.G."/>
            <person name="Simillion C."/>
            <person name="Van de Peer Y."/>
            <person name="Miranda-Saavedra D."/>
            <person name="Barton G.J."/>
            <person name="Westrop G.D."/>
            <person name="Mueller S."/>
            <person name="Dessi D."/>
            <person name="Fiori P.L."/>
            <person name="Ren Q."/>
            <person name="Paulsen I."/>
            <person name="Zhang H."/>
            <person name="Bastida-Corcuera F.D."/>
            <person name="Simoes-Barbosa A."/>
            <person name="Brown M.T."/>
            <person name="Hayes R.D."/>
            <person name="Mukherjee M."/>
            <person name="Okumura C.Y."/>
            <person name="Schneider R."/>
            <person name="Smith A.J."/>
            <person name="Vanacova S."/>
            <person name="Villalvazo M."/>
            <person name="Haas B.J."/>
            <person name="Pertea M."/>
            <person name="Feldblyum T.V."/>
            <person name="Utterback T.R."/>
            <person name="Shu C.L."/>
            <person name="Osoegawa K."/>
            <person name="de Jong P.J."/>
            <person name="Hrdy I."/>
            <person name="Horvathova L."/>
            <person name="Zubacova Z."/>
            <person name="Dolezal P."/>
            <person name="Malik S.B."/>
            <person name="Logsdon J.M. Jr."/>
            <person name="Henze K."/>
            <person name="Gupta A."/>
            <person name="Wang C.C."/>
            <person name="Dunne R.L."/>
            <person name="Upcroft J.A."/>
            <person name="Upcroft P."/>
            <person name="White O."/>
            <person name="Salzberg S.L."/>
            <person name="Tang P."/>
            <person name="Chiu C.-H."/>
            <person name="Lee Y.-S."/>
            <person name="Embley T.M."/>
            <person name="Coombs G.H."/>
            <person name="Mottram J.C."/>
            <person name="Tachezy J."/>
            <person name="Fraser-Liggett C.M."/>
            <person name="Johnson P.J."/>
        </authorList>
    </citation>
    <scope>NUCLEOTIDE SEQUENCE [LARGE SCALE GENOMIC DNA]</scope>
    <source>
        <strain evidence="5">G3</strain>
    </source>
</reference>
<name>A2DCZ8_TRIV3</name>